<accession>A0ABQ4C4G3</accession>
<protein>
    <submittedName>
        <fullName evidence="2">N-acetyltransferase</fullName>
    </submittedName>
</protein>
<evidence type="ECO:0000259" key="1">
    <source>
        <dbReference type="PROSITE" id="PS51186"/>
    </source>
</evidence>
<reference evidence="2 3" key="1">
    <citation type="submission" date="2021-01" db="EMBL/GenBank/DDBJ databases">
        <title>Whole genome shotgun sequence of Asanoa iriomotensis NBRC 100142.</title>
        <authorList>
            <person name="Komaki H."/>
            <person name="Tamura T."/>
        </authorList>
    </citation>
    <scope>NUCLEOTIDE SEQUENCE [LARGE SCALE GENOMIC DNA]</scope>
    <source>
        <strain evidence="2 3">NBRC 100142</strain>
    </source>
</reference>
<dbReference type="Gene3D" id="3.40.630.30">
    <property type="match status" value="1"/>
</dbReference>
<sequence>MTLVAYAWRGDFDNGEVEALHAAGFGHDVTTDDWSARVRRHSLGWVCARAGGELVGFVNVAWDGRGHAFVLDTVVAERVRRAGVGARLVGLAAEHARAAGVAWLHVDFEEHLRGFYLDACGFRPTGAGLIALATGGSPGPG</sequence>
<organism evidence="2 3">
    <name type="scientific">Asanoa iriomotensis</name>
    <dbReference type="NCBI Taxonomy" id="234613"/>
    <lineage>
        <taxon>Bacteria</taxon>
        <taxon>Bacillati</taxon>
        <taxon>Actinomycetota</taxon>
        <taxon>Actinomycetes</taxon>
        <taxon>Micromonosporales</taxon>
        <taxon>Micromonosporaceae</taxon>
        <taxon>Asanoa</taxon>
    </lineage>
</organism>
<dbReference type="PROSITE" id="PS51186">
    <property type="entry name" value="GNAT"/>
    <property type="match status" value="1"/>
</dbReference>
<evidence type="ECO:0000313" key="3">
    <source>
        <dbReference type="Proteomes" id="UP000624325"/>
    </source>
</evidence>
<dbReference type="InterPro" id="IPR016181">
    <property type="entry name" value="Acyl_CoA_acyltransferase"/>
</dbReference>
<gene>
    <name evidence="2" type="ORF">Air01nite_37730</name>
</gene>
<dbReference type="InterPro" id="IPR000182">
    <property type="entry name" value="GNAT_dom"/>
</dbReference>
<dbReference type="Proteomes" id="UP000624325">
    <property type="component" value="Unassembled WGS sequence"/>
</dbReference>
<dbReference type="Pfam" id="PF00583">
    <property type="entry name" value="Acetyltransf_1"/>
    <property type="match status" value="1"/>
</dbReference>
<name>A0ABQ4C4G3_9ACTN</name>
<dbReference type="EMBL" id="BONC01000025">
    <property type="protein sequence ID" value="GIF57678.1"/>
    <property type="molecule type" value="Genomic_DNA"/>
</dbReference>
<dbReference type="CDD" id="cd04301">
    <property type="entry name" value="NAT_SF"/>
    <property type="match status" value="1"/>
</dbReference>
<keyword evidence="3" id="KW-1185">Reference proteome</keyword>
<feature type="domain" description="N-acetyltransferase" evidence="1">
    <location>
        <begin position="1"/>
        <end position="141"/>
    </location>
</feature>
<evidence type="ECO:0000313" key="2">
    <source>
        <dbReference type="EMBL" id="GIF57678.1"/>
    </source>
</evidence>
<dbReference type="RefSeq" id="WP_239090803.1">
    <property type="nucleotide sequence ID" value="NZ_BAAALU010000019.1"/>
</dbReference>
<comment type="caution">
    <text evidence="2">The sequence shown here is derived from an EMBL/GenBank/DDBJ whole genome shotgun (WGS) entry which is preliminary data.</text>
</comment>
<proteinExistence type="predicted"/>
<dbReference type="SUPFAM" id="SSF55729">
    <property type="entry name" value="Acyl-CoA N-acyltransferases (Nat)"/>
    <property type="match status" value="1"/>
</dbReference>